<dbReference type="Proteomes" id="UP001056120">
    <property type="component" value="Linkage Group LG12"/>
</dbReference>
<protein>
    <submittedName>
        <fullName evidence="1">Uncharacterized protein</fullName>
    </submittedName>
</protein>
<comment type="caution">
    <text evidence="1">The sequence shown here is derived from an EMBL/GenBank/DDBJ whole genome shotgun (WGS) entry which is preliminary data.</text>
</comment>
<organism evidence="1 2">
    <name type="scientific">Smallanthus sonchifolius</name>
    <dbReference type="NCBI Taxonomy" id="185202"/>
    <lineage>
        <taxon>Eukaryota</taxon>
        <taxon>Viridiplantae</taxon>
        <taxon>Streptophyta</taxon>
        <taxon>Embryophyta</taxon>
        <taxon>Tracheophyta</taxon>
        <taxon>Spermatophyta</taxon>
        <taxon>Magnoliopsida</taxon>
        <taxon>eudicotyledons</taxon>
        <taxon>Gunneridae</taxon>
        <taxon>Pentapetalae</taxon>
        <taxon>asterids</taxon>
        <taxon>campanulids</taxon>
        <taxon>Asterales</taxon>
        <taxon>Asteraceae</taxon>
        <taxon>Asteroideae</taxon>
        <taxon>Heliantheae alliance</taxon>
        <taxon>Millerieae</taxon>
        <taxon>Smallanthus</taxon>
    </lineage>
</organism>
<evidence type="ECO:0000313" key="2">
    <source>
        <dbReference type="Proteomes" id="UP001056120"/>
    </source>
</evidence>
<gene>
    <name evidence="1" type="ORF">L1987_36597</name>
</gene>
<dbReference type="EMBL" id="CM042029">
    <property type="protein sequence ID" value="KAI3793973.1"/>
    <property type="molecule type" value="Genomic_DNA"/>
</dbReference>
<evidence type="ECO:0000313" key="1">
    <source>
        <dbReference type="EMBL" id="KAI3793973.1"/>
    </source>
</evidence>
<sequence>MIDVKTSEAETTALDQQKRIEDLDAQLNETEKVIVDLRAEIRNAHERLEEMKNSHMLQSNGPSENKHLIQENTDVTEHFRCYSQCSKNYNPAKEVTTSAIARNLDQNINGSEAFSTNSRVSEDQTVKTQRLPNSFRYAQSTHRLSRFYHEKLNLKEKSSKSDAKLTENNENSACTLRRSIRKKKVRYWDEISSLLKPRASLSRCKKYLVNDTKLLNDSVVEKHESAAKESDGIACDTDNNRSLKYTFSRRHKKVLSSKSDNCSSHGKSVLTRQASEKPSFNHESEKPNLIEDSSESSDNQNMIDIACQLVKAFSA</sequence>
<proteinExistence type="predicted"/>
<keyword evidence="2" id="KW-1185">Reference proteome</keyword>
<reference evidence="2" key="1">
    <citation type="journal article" date="2022" name="Mol. Ecol. Resour.">
        <title>The genomes of chicory, endive, great burdock and yacon provide insights into Asteraceae palaeo-polyploidization history and plant inulin production.</title>
        <authorList>
            <person name="Fan W."/>
            <person name="Wang S."/>
            <person name="Wang H."/>
            <person name="Wang A."/>
            <person name="Jiang F."/>
            <person name="Liu H."/>
            <person name="Zhao H."/>
            <person name="Xu D."/>
            <person name="Zhang Y."/>
        </authorList>
    </citation>
    <scope>NUCLEOTIDE SEQUENCE [LARGE SCALE GENOMIC DNA]</scope>
    <source>
        <strain evidence="2">cv. Yunnan</strain>
    </source>
</reference>
<accession>A0ACB9HDL9</accession>
<name>A0ACB9HDL9_9ASTR</name>
<reference evidence="1 2" key="2">
    <citation type="journal article" date="2022" name="Mol. Ecol. Resour.">
        <title>The genomes of chicory, endive, great burdock and yacon provide insights into Asteraceae paleo-polyploidization history and plant inulin production.</title>
        <authorList>
            <person name="Fan W."/>
            <person name="Wang S."/>
            <person name="Wang H."/>
            <person name="Wang A."/>
            <person name="Jiang F."/>
            <person name="Liu H."/>
            <person name="Zhao H."/>
            <person name="Xu D."/>
            <person name="Zhang Y."/>
        </authorList>
    </citation>
    <scope>NUCLEOTIDE SEQUENCE [LARGE SCALE GENOMIC DNA]</scope>
    <source>
        <strain evidence="2">cv. Yunnan</strain>
        <tissue evidence="1">Leaves</tissue>
    </source>
</reference>